<dbReference type="PANTHER" id="PTHR22928:SF3">
    <property type="entry name" value="TELOMERE-ASSOCIATED PROTEIN RIF1"/>
    <property type="match status" value="1"/>
</dbReference>
<feature type="compositionally biased region" description="Polar residues" evidence="7">
    <location>
        <begin position="971"/>
        <end position="993"/>
    </location>
</feature>
<dbReference type="GO" id="GO:0000723">
    <property type="term" value="P:telomere maintenance"/>
    <property type="evidence" value="ECO:0007669"/>
    <property type="project" value="TreeGrafter"/>
</dbReference>
<organism evidence="9 10">
    <name type="scientific">Anopheles albimanus</name>
    <name type="common">New world malaria mosquito</name>
    <dbReference type="NCBI Taxonomy" id="7167"/>
    <lineage>
        <taxon>Eukaryota</taxon>
        <taxon>Metazoa</taxon>
        <taxon>Ecdysozoa</taxon>
        <taxon>Arthropoda</taxon>
        <taxon>Hexapoda</taxon>
        <taxon>Insecta</taxon>
        <taxon>Pterygota</taxon>
        <taxon>Neoptera</taxon>
        <taxon>Endopterygota</taxon>
        <taxon>Diptera</taxon>
        <taxon>Nematocera</taxon>
        <taxon>Culicoidea</taxon>
        <taxon>Culicidae</taxon>
        <taxon>Anophelinae</taxon>
        <taxon>Anopheles</taxon>
    </lineage>
</organism>
<feature type="region of interest" description="Disordered" evidence="7">
    <location>
        <begin position="1545"/>
        <end position="1568"/>
    </location>
</feature>
<feature type="compositionally biased region" description="Acidic residues" evidence="7">
    <location>
        <begin position="1641"/>
        <end position="1651"/>
    </location>
</feature>
<feature type="region of interest" description="Disordered" evidence="7">
    <location>
        <begin position="1598"/>
        <end position="1660"/>
    </location>
</feature>
<keyword evidence="5" id="KW-0539">Nucleus</keyword>
<dbReference type="SUPFAM" id="SSF48371">
    <property type="entry name" value="ARM repeat"/>
    <property type="match status" value="1"/>
</dbReference>
<dbReference type="GO" id="GO:0140445">
    <property type="term" value="C:chromosome, telomeric repeat region"/>
    <property type="evidence" value="ECO:0007669"/>
    <property type="project" value="TreeGrafter"/>
</dbReference>
<dbReference type="PANTHER" id="PTHR22928">
    <property type="entry name" value="TELOMERE-ASSOCIATED PROTEIN RIF1"/>
    <property type="match status" value="1"/>
</dbReference>
<reference evidence="9 10" key="1">
    <citation type="journal article" date="2017" name="G3 (Bethesda)">
        <title>The Physical Genome Mapping of Anopheles albimanus Corrected Scaffold Misassemblies and Identified Interarm Rearrangements in Genus Anopheles.</title>
        <authorList>
            <person name="Artemov G.N."/>
            <person name="Peery A.N."/>
            <person name="Jiang X."/>
            <person name="Tu Z."/>
            <person name="Stegniy V.N."/>
            <person name="Sharakhova M.V."/>
            <person name="Sharakhov I.V."/>
        </authorList>
    </citation>
    <scope>NUCLEOTIDE SEQUENCE [LARGE SCALE GENOMIC DNA]</scope>
    <source>
        <strain evidence="9 10">ALBI9_A</strain>
    </source>
</reference>
<keyword evidence="6" id="KW-0131">Cell cycle</keyword>
<evidence type="ECO:0000313" key="10">
    <source>
        <dbReference type="Proteomes" id="UP000069272"/>
    </source>
</evidence>
<sequence length="1893" mass="211866">MPSLPVRRPELHEELRRALKDENYEQLNVLLSELRQSCHNLPTDPSTANKLIDADEVQLWFVDVARLLFLKKGNATKVAALEALEAAIPFLESTKYHELPVWQTLRAMIGNEYTALLDTARSEKDPNWHRVWSALVRVMHYEICQGSTIINLFLSIVEAGFRSPECSIREQSFDCWRLLVEVFAQHQQLIYPKRIRLICIPLKSSKSKTELIARKKFDIWWFLMMQLQDHLEALMENIFEPFIYFCFGPSFKPPLCYYFDESYQEYGAPGKTYQSIKQLSAIALIHLLGPVPEVAKTLLTLDETDNNNPLVFACNDKGMAISTPLFRAKVKLLLDSCTECMVLFSEMKHLNYLELNRCLWRNFIARAENLESRGEVLQWFRDDMTALLNLVCKGKSKEIVEHVFDLKRYCQQQGYWEMLQKTIQFLCDPEGMDHTAMVEFSVIRTHIYCHIASGLVERIKEDPNGFDKHRSTVMNFLLYPLEFDQLMVMKTVQKHWIELYRPIVSDSQRSCEFANGFCEMIKAMTVAKYSFNFDVVADYVGHILSFVPGDFDTAHPPQKVIELFKDLTRKGLVYKTNLDRLDVMLRHFRELVTRMSKGDLFTLIMPIRHAIGEMVANEQGLAMAEIKRILNVLAGKFVNATMMNELQRQPSEIKWNCKMLLKAMLDLPMYIRKHWKQPEIRKCMDICDGIQAPKQAKSKGDEEFVVINSVWNFKPDQLTEHQLEKMKEKRSDIPALYNDMSQSQDSFVIKPWTPTRVQAAAKALTEDTNVPEVVSSSADIEMATVTATEPMENPVPDCTSGSPTTTAEVPQEMTVENANPPDKENNYANMVPDQPAVPPKDDPPAGSESDNGEKSVPTKQRKNRARSALEQLRIDTVAGKSLDVMNMPRTRHSEVPGIRTRRKALEPKRKAESEKKRRPVASKNLPAVSASVSKDATKTPTQKEGKSSRKNLNFEKLSNDNAGERKKSLENDQSSASEDVIESSQQATESVQSIVGRKVSLRRSRANESQPTVVGVVDTVSKGSVQTETSKKIDNINKDVAQLPLDEPMEIDETKNTEKEDIPVVSTVAEKASKDDFTNKTVPLAEKHIEVVQSPKRNTRRLSLEIEAKQTPRSPTTNRSSAEATADNVRSAKRLTRLSVEINDLANMTPGSSKRKDVDNNNVTNPVKRTLSPFKKKSTDGVDPVKIINNSVLLNSPKKMSESSPLVMLEPIKSHILEGVSQKETKLSDPISQTVMVSEDAAKQPEKCVPPASTASTASEQPVCNAVEGIEQSKAEDGTLTSSASTVAVPADDIAEPLATVQLSPVKDLDVTMEPLDKSQSHTIVSSPDLDHTEERAADLLNNTLNISPIAAGSSSTNDMAAQARSADRRSSSRIMDKEREPVLSSAQSAAVLLRRSKASPQAGTSAGMSVGGGLKKIMSTAGGTPRSPSTNLIGMGGRGAHLINLIRNQQNDSSPKPITPPQNCSTPNAAQSGISSASRMLMRKRAIIASATSVANEGTLSPETGTKPLPNDDLKEVNKQYLVFSKVLPSPQASPAVGILKRRHCNSDDSDDENETPANKRKRVSFHDPPVSVTKEYLLQEEECRTLSPMRCPEKTKFKMRRRSRTDSISELESFTQKQHCMPQSVVMNQDAELEKRADDEEENEEEEELTSSPESLDDSHFAITDATDTMMSPLQVSAFGRSVVERGEKSTSTEQPVAKANEQTTVVTGGYQFASEEAILEHVLKRYTLDDMVERYLSENKSLEQNKTARSLAKQMSSMMMKDTKVCHIVLDELSERHSVDFLDHAIQENSSAMVCQRLSTTAMIDHIFKTIQQTATSNSSVSEQSYTDTIGLVHSIVEKLNNLPPMTSTDGQTTLAQITDGFVRQQLAKKSRLEMMALLEDYFKQPGTKQ</sequence>
<accession>A0A182FBK9</accession>
<dbReference type="STRING" id="7167.A0A182FBK9"/>
<feature type="compositionally biased region" description="Polar residues" evidence="7">
    <location>
        <begin position="1608"/>
        <end position="1620"/>
    </location>
</feature>
<evidence type="ECO:0000256" key="5">
    <source>
        <dbReference type="ARBA" id="ARBA00023242"/>
    </source>
</evidence>
<feature type="region of interest" description="Disordered" evidence="7">
    <location>
        <begin position="1098"/>
        <end position="1129"/>
    </location>
</feature>
<reference evidence="9" key="2">
    <citation type="submission" date="2022-08" db="UniProtKB">
        <authorList>
            <consortium name="EnsemblMetazoa"/>
        </authorList>
    </citation>
    <scope>IDENTIFICATION</scope>
    <source>
        <strain evidence="9">STECLA/ALBI9_A</strain>
    </source>
</reference>
<dbReference type="InterPro" id="IPR022031">
    <property type="entry name" value="Rif1_N"/>
</dbReference>
<dbReference type="VEuPathDB" id="VectorBase:AALB20_028236"/>
<dbReference type="VEuPathDB" id="VectorBase:AALB003892"/>
<evidence type="ECO:0000256" key="3">
    <source>
        <dbReference type="ARBA" id="ARBA00022454"/>
    </source>
</evidence>
<name>A0A182FBK9_ANOAL</name>
<feature type="region of interest" description="Disordered" evidence="7">
    <location>
        <begin position="1147"/>
        <end position="1180"/>
    </location>
</feature>
<evidence type="ECO:0000313" key="9">
    <source>
        <dbReference type="EnsemblMetazoa" id="AALB003892-PA"/>
    </source>
</evidence>
<dbReference type="GO" id="GO:0005634">
    <property type="term" value="C:nucleus"/>
    <property type="evidence" value="ECO:0007669"/>
    <property type="project" value="UniProtKB-SubCell"/>
</dbReference>
<feature type="region of interest" description="Disordered" evidence="7">
    <location>
        <begin position="1451"/>
        <end position="1476"/>
    </location>
</feature>
<dbReference type="Proteomes" id="UP000069272">
    <property type="component" value="Chromosome 3R"/>
</dbReference>
<evidence type="ECO:0000256" key="6">
    <source>
        <dbReference type="ARBA" id="ARBA00023306"/>
    </source>
</evidence>
<keyword evidence="4" id="KW-0779">Telomere</keyword>
<keyword evidence="3" id="KW-0158">Chromosome</keyword>
<feature type="compositionally biased region" description="Basic and acidic residues" evidence="7">
    <location>
        <begin position="903"/>
        <end position="915"/>
    </location>
</feature>
<feature type="region of interest" description="Disordered" evidence="7">
    <location>
        <begin position="1418"/>
        <end position="1437"/>
    </location>
</feature>
<proteinExistence type="predicted"/>
<evidence type="ECO:0000256" key="2">
    <source>
        <dbReference type="ARBA" id="ARBA00004574"/>
    </source>
</evidence>
<feature type="domain" description="Telomere-associated protein Rif1 N-terminal" evidence="8">
    <location>
        <begin position="110"/>
        <end position="233"/>
    </location>
</feature>
<evidence type="ECO:0000259" key="8">
    <source>
        <dbReference type="Pfam" id="PF12231"/>
    </source>
</evidence>
<feature type="compositionally biased region" description="Polar residues" evidence="7">
    <location>
        <begin position="799"/>
        <end position="808"/>
    </location>
</feature>
<feature type="compositionally biased region" description="Basic and acidic residues" evidence="7">
    <location>
        <begin position="935"/>
        <end position="947"/>
    </location>
</feature>
<dbReference type="InterPro" id="IPR016024">
    <property type="entry name" value="ARM-type_fold"/>
</dbReference>
<dbReference type="Pfam" id="PF12231">
    <property type="entry name" value="Rif1_N"/>
    <property type="match status" value="1"/>
</dbReference>
<keyword evidence="10" id="KW-1185">Reference proteome</keyword>
<evidence type="ECO:0000256" key="7">
    <source>
        <dbReference type="SAM" id="MobiDB-lite"/>
    </source>
</evidence>
<dbReference type="EnsemblMetazoa" id="AALB003892-RA">
    <property type="protein sequence ID" value="AALB003892-PA"/>
    <property type="gene ID" value="AALB003892"/>
</dbReference>
<evidence type="ECO:0000256" key="1">
    <source>
        <dbReference type="ARBA" id="ARBA00004123"/>
    </source>
</evidence>
<comment type="subcellular location">
    <subcellularLocation>
        <location evidence="2">Chromosome</location>
        <location evidence="2">Telomere</location>
    </subcellularLocation>
    <subcellularLocation>
        <location evidence="1">Nucleus</location>
    </subcellularLocation>
</comment>
<evidence type="ECO:0000256" key="4">
    <source>
        <dbReference type="ARBA" id="ARBA00022895"/>
    </source>
</evidence>
<feature type="region of interest" description="Disordered" evidence="7">
    <location>
        <begin position="786"/>
        <end position="993"/>
    </location>
</feature>
<protein>
    <submittedName>
        <fullName evidence="9">Rif1_N domain-containing protein</fullName>
    </submittedName>
</protein>
<feature type="compositionally biased region" description="Polar residues" evidence="7">
    <location>
        <begin position="1111"/>
        <end position="1123"/>
    </location>
</feature>